<sequence>MKITTDVFDAKLVEILDGMTGAQLLSIPGVYEVVAEELNNEVIEAIEQEE</sequence>
<evidence type="ECO:0000313" key="2">
    <source>
        <dbReference type="Proteomes" id="UP000526033"/>
    </source>
</evidence>
<organism evidence="1 2">
    <name type="scientific">candidate division WWE3 bacterium</name>
    <dbReference type="NCBI Taxonomy" id="2053526"/>
    <lineage>
        <taxon>Bacteria</taxon>
        <taxon>Katanobacteria</taxon>
    </lineage>
</organism>
<name>A0A7X9HHR0_UNCKA</name>
<dbReference type="AlphaFoldDB" id="A0A7X9HHR0"/>
<dbReference type="Proteomes" id="UP000526033">
    <property type="component" value="Unassembled WGS sequence"/>
</dbReference>
<dbReference type="EMBL" id="JAAZNL010000013">
    <property type="protein sequence ID" value="NMB69834.1"/>
    <property type="molecule type" value="Genomic_DNA"/>
</dbReference>
<comment type="caution">
    <text evidence="1">The sequence shown here is derived from an EMBL/GenBank/DDBJ whole genome shotgun (WGS) entry which is preliminary data.</text>
</comment>
<accession>A0A7X9HHR0</accession>
<protein>
    <submittedName>
        <fullName evidence="1">Uncharacterized protein</fullName>
    </submittedName>
</protein>
<proteinExistence type="predicted"/>
<gene>
    <name evidence="1" type="ORF">GYA27_01350</name>
</gene>
<reference evidence="1 2" key="1">
    <citation type="journal article" date="2020" name="Biotechnol. Biofuels">
        <title>New insights from the biogas microbiome by comprehensive genome-resolved metagenomics of nearly 1600 species originating from multiple anaerobic digesters.</title>
        <authorList>
            <person name="Campanaro S."/>
            <person name="Treu L."/>
            <person name="Rodriguez-R L.M."/>
            <person name="Kovalovszki A."/>
            <person name="Ziels R.M."/>
            <person name="Maus I."/>
            <person name="Zhu X."/>
            <person name="Kougias P.G."/>
            <person name="Basile A."/>
            <person name="Luo G."/>
            <person name="Schluter A."/>
            <person name="Konstantinidis K.T."/>
            <person name="Angelidaki I."/>
        </authorList>
    </citation>
    <scope>NUCLEOTIDE SEQUENCE [LARGE SCALE GENOMIC DNA]</scope>
    <source>
        <strain evidence="1">AS27yjCOA_165</strain>
    </source>
</reference>
<evidence type="ECO:0000313" key="1">
    <source>
        <dbReference type="EMBL" id="NMB69834.1"/>
    </source>
</evidence>